<sequence>MSGGQPPPYQELQPPSWTSSLPRPEPNQDRYADWLAYTSLRPSFLLAHGVATIVGIVLAAVQWYIVGYEREGPAALALVSAILFTLFFVFEGCGFVVGCMSHTKLIQGFARFSIFSYVLVVVAEVIAIVNTYVNKDKIKRHCVEDQTQNWNSSSNVYEHEAPPQDYCDSRWGTTAAWDVVWLILLVIFGAFFYAFTMRFQLRLQQDTPSHRTLEPVERQDGYPMQRFSTMHSDDLDAHDDAFGDVKSEIGSLAYSEPDTLARPAACAGRPLSPRVV</sequence>
<reference evidence="3 4" key="1">
    <citation type="submission" date="2023-03" db="EMBL/GenBank/DDBJ databases">
        <title>Mating type loci evolution in Malassezia.</title>
        <authorList>
            <person name="Coelho M.A."/>
        </authorList>
    </citation>
    <scope>NUCLEOTIDE SEQUENCE [LARGE SCALE GENOMIC DNA]</scope>
    <source>
        <strain evidence="3 4">CBS 13387</strain>
    </source>
</reference>
<feature type="transmembrane region" description="Helical" evidence="2">
    <location>
        <begin position="77"/>
        <end position="100"/>
    </location>
</feature>
<feature type="transmembrane region" description="Helical" evidence="2">
    <location>
        <begin position="112"/>
        <end position="133"/>
    </location>
</feature>
<dbReference type="EMBL" id="CP119920">
    <property type="protein sequence ID" value="WFD16799.1"/>
    <property type="molecule type" value="Genomic_DNA"/>
</dbReference>
<dbReference type="AlphaFoldDB" id="A0AAJ5Z2K3"/>
<evidence type="ECO:0000256" key="1">
    <source>
        <dbReference type="SAM" id="MobiDB-lite"/>
    </source>
</evidence>
<evidence type="ECO:0000256" key="2">
    <source>
        <dbReference type="SAM" id="Phobius"/>
    </source>
</evidence>
<keyword evidence="2" id="KW-1133">Transmembrane helix</keyword>
<keyword evidence="4" id="KW-1185">Reference proteome</keyword>
<feature type="transmembrane region" description="Helical" evidence="2">
    <location>
        <begin position="175"/>
        <end position="195"/>
    </location>
</feature>
<accession>A0AAJ5Z2K3</accession>
<evidence type="ECO:0000313" key="3">
    <source>
        <dbReference type="EMBL" id="WFD16799.1"/>
    </source>
</evidence>
<gene>
    <name evidence="3" type="ORF">MARU1_002842</name>
</gene>
<organism evidence="3 4">
    <name type="scientific">Malassezia arunalokei</name>
    <dbReference type="NCBI Taxonomy" id="1514897"/>
    <lineage>
        <taxon>Eukaryota</taxon>
        <taxon>Fungi</taxon>
        <taxon>Dikarya</taxon>
        <taxon>Basidiomycota</taxon>
        <taxon>Ustilaginomycotina</taxon>
        <taxon>Malasseziomycetes</taxon>
        <taxon>Malasseziales</taxon>
        <taxon>Malasseziaceae</taxon>
        <taxon>Malassezia</taxon>
    </lineage>
</organism>
<name>A0AAJ5Z2K3_9BASI</name>
<keyword evidence="2" id="KW-0812">Transmembrane</keyword>
<proteinExistence type="predicted"/>
<feature type="region of interest" description="Disordered" evidence="1">
    <location>
        <begin position="1"/>
        <end position="24"/>
    </location>
</feature>
<protein>
    <submittedName>
        <fullName evidence="3">Uncharacterized protein</fullName>
    </submittedName>
</protein>
<keyword evidence="2" id="KW-0472">Membrane</keyword>
<evidence type="ECO:0000313" key="4">
    <source>
        <dbReference type="Proteomes" id="UP001217582"/>
    </source>
</evidence>
<dbReference type="Proteomes" id="UP001217582">
    <property type="component" value="Chromosome 5"/>
</dbReference>
<feature type="transmembrane region" description="Helical" evidence="2">
    <location>
        <begin position="44"/>
        <end position="65"/>
    </location>
</feature>